<dbReference type="PANTHER" id="PTHR44200:SF3">
    <property type="entry name" value="PROTEIN DNAJ, PUTATIVE-RELATED"/>
    <property type="match status" value="1"/>
</dbReference>
<evidence type="ECO:0000259" key="3">
    <source>
        <dbReference type="PROSITE" id="PS50076"/>
    </source>
</evidence>
<keyword evidence="1" id="KW-0175">Coiled coil</keyword>
<feature type="compositionally biased region" description="Basic and acidic residues" evidence="2">
    <location>
        <begin position="107"/>
        <end position="120"/>
    </location>
</feature>
<dbReference type="PROSITE" id="PS50076">
    <property type="entry name" value="DNAJ_2"/>
    <property type="match status" value="1"/>
</dbReference>
<name>A0AAD8PGC4_BABGI</name>
<evidence type="ECO:0000313" key="5">
    <source>
        <dbReference type="Proteomes" id="UP001230268"/>
    </source>
</evidence>
<protein>
    <recommendedName>
        <fullName evidence="3">J domain-containing protein</fullName>
    </recommendedName>
</protein>
<reference evidence="4" key="1">
    <citation type="submission" date="2023-08" db="EMBL/GenBank/DDBJ databases">
        <title>Draft sequence of the Babesia gibsoni genome.</title>
        <authorList>
            <person name="Yamagishi J.Y."/>
            <person name="Xuan X.X."/>
        </authorList>
    </citation>
    <scope>NUCLEOTIDE SEQUENCE</scope>
    <source>
        <strain evidence="4">Azabu</strain>
    </source>
</reference>
<keyword evidence="5" id="KW-1185">Reference proteome</keyword>
<dbReference type="Gene3D" id="1.25.40.10">
    <property type="entry name" value="Tetratricopeptide repeat domain"/>
    <property type="match status" value="1"/>
</dbReference>
<feature type="compositionally biased region" description="Polar residues" evidence="2">
    <location>
        <begin position="23"/>
        <end position="32"/>
    </location>
</feature>
<evidence type="ECO:0000256" key="1">
    <source>
        <dbReference type="SAM" id="Coils"/>
    </source>
</evidence>
<dbReference type="EMBL" id="JAVEPI010000001">
    <property type="protein sequence ID" value="KAK1444680.1"/>
    <property type="molecule type" value="Genomic_DNA"/>
</dbReference>
<feature type="compositionally biased region" description="Polar residues" evidence="2">
    <location>
        <begin position="57"/>
        <end position="85"/>
    </location>
</feature>
<dbReference type="Gene3D" id="1.10.287.110">
    <property type="entry name" value="DnaJ domain"/>
    <property type="match status" value="1"/>
</dbReference>
<accession>A0AAD8PGC4</accession>
<feature type="compositionally biased region" description="Polar residues" evidence="2">
    <location>
        <begin position="888"/>
        <end position="897"/>
    </location>
</feature>
<evidence type="ECO:0000256" key="2">
    <source>
        <dbReference type="SAM" id="MobiDB-lite"/>
    </source>
</evidence>
<organism evidence="4 5">
    <name type="scientific">Babesia gibsoni</name>
    <dbReference type="NCBI Taxonomy" id="33632"/>
    <lineage>
        <taxon>Eukaryota</taxon>
        <taxon>Sar</taxon>
        <taxon>Alveolata</taxon>
        <taxon>Apicomplexa</taxon>
        <taxon>Aconoidasida</taxon>
        <taxon>Piroplasmida</taxon>
        <taxon>Babesiidae</taxon>
        <taxon>Babesia</taxon>
    </lineage>
</organism>
<comment type="caution">
    <text evidence="4">The sequence shown here is derived from an EMBL/GenBank/DDBJ whole genome shotgun (WGS) entry which is preliminary data.</text>
</comment>
<feature type="compositionally biased region" description="Basic and acidic residues" evidence="2">
    <location>
        <begin position="860"/>
        <end position="878"/>
    </location>
</feature>
<dbReference type="InterPro" id="IPR052758">
    <property type="entry name" value="SRC_co-chaperone"/>
</dbReference>
<feature type="region of interest" description="Disordered" evidence="2">
    <location>
        <begin position="860"/>
        <end position="913"/>
    </location>
</feature>
<dbReference type="InterPro" id="IPR019734">
    <property type="entry name" value="TPR_rpt"/>
</dbReference>
<dbReference type="Proteomes" id="UP001230268">
    <property type="component" value="Unassembled WGS sequence"/>
</dbReference>
<dbReference type="CDD" id="cd06257">
    <property type="entry name" value="DnaJ"/>
    <property type="match status" value="1"/>
</dbReference>
<evidence type="ECO:0000313" key="4">
    <source>
        <dbReference type="EMBL" id="KAK1444680.1"/>
    </source>
</evidence>
<dbReference type="Pfam" id="PF00226">
    <property type="entry name" value="DnaJ"/>
    <property type="match status" value="1"/>
</dbReference>
<feature type="domain" description="J" evidence="3">
    <location>
        <begin position="789"/>
        <end position="853"/>
    </location>
</feature>
<feature type="region of interest" description="Disordered" evidence="2">
    <location>
        <begin position="1"/>
        <end position="39"/>
    </location>
</feature>
<dbReference type="InterPro" id="IPR036869">
    <property type="entry name" value="J_dom_sf"/>
</dbReference>
<sequence>MEGPMSFFNRYGTSGEDDHTPSNDRTGFSGRTSEGRLHKYLKELRKRVPSLGGSSIAKGSNSRVSSGINLKKSSSEWKSYTNQAGKATEDGWKQRTHVSSTNANPKFVEKTPSTDKGTKSVVEEDRGYEWFAYIHGFDDVFRNEGLYEGGSDGIYGVPRPSPVNVQDENAEDSDDIPFVDVLDHVSIPSFRDESEVDESGYSDPDVSERYNTTQKVAQGKGKTELYDSEEFYEQLLCEGLSMHCPDTTFNNGHSEGDDYQGLVQSLRSIANQIELLLTSKRFQGQDPYKMYKALGTKLNSQKKEIVELRSELSKTTTVKRELTAKIDDLEKRMLSMKTTHSLGDVSVDADLKSTAEPGSSESLPPFFIDSCDLGYKAKTLVKRLKLDLYISKSRSLNPSFQAYLYQTLHEIPEVIHCKEIVHYINECIINDSEVLHTRLRQTALRQGVVRLLVEENLSPFANRYPFPAEFEQRVIADLEVSQPMRRFNMSITKKRESPREPLGIVMNRIVLKSIFKYSHINNLYNYLFTALYWDNFRVVDILKDAIGAKFLDFQMAPALKASFRHPLMWAFGDATNPTQAYRYMKSLEFDFAQFPTDPNDGENLWHRIVKGDAVKVVQTLKAYMMYTEFLHKHDQKEKTPLEIANGSVLKELLTLVVVEMASKGSDLYKNNDFEGALVLYSHAIEKQIEALYKSKEDQEEISDVNLGKLYYNKARSLIHLDRWTEAVEACELCLKHIPDYTNAYVTCIQAYEKLLDWENAIKMCRLMGENCGVIDDDKMQTLQSQLGATMFQILGVPSSSSPRDIKRAFNKLCKQWHPDKVGAESAQIDIKKRSMNHFNRIHDAREKLLDDNMRLLEMERTETKYKSPEPILEPREKNGLNVDEPSSGRETSNTCPSKVSYKSKEDGTDDGNLLQTAVDRLQQQIDEMHNMM</sequence>
<dbReference type="SMART" id="SM00028">
    <property type="entry name" value="TPR"/>
    <property type="match status" value="2"/>
</dbReference>
<dbReference type="SMART" id="SM00271">
    <property type="entry name" value="DnaJ"/>
    <property type="match status" value="1"/>
</dbReference>
<proteinExistence type="predicted"/>
<dbReference type="SUPFAM" id="SSF46565">
    <property type="entry name" value="Chaperone J-domain"/>
    <property type="match status" value="1"/>
</dbReference>
<dbReference type="AlphaFoldDB" id="A0AAD8PGC4"/>
<dbReference type="PRINTS" id="PR00625">
    <property type="entry name" value="JDOMAIN"/>
</dbReference>
<dbReference type="SUPFAM" id="SSF48452">
    <property type="entry name" value="TPR-like"/>
    <property type="match status" value="1"/>
</dbReference>
<dbReference type="InterPro" id="IPR001623">
    <property type="entry name" value="DnaJ_domain"/>
</dbReference>
<feature type="region of interest" description="Disordered" evidence="2">
    <location>
        <begin position="51"/>
        <end position="120"/>
    </location>
</feature>
<gene>
    <name evidence="4" type="ORF">BgAZ_105860</name>
</gene>
<dbReference type="PANTHER" id="PTHR44200">
    <property type="entry name" value="DNAJ HOMOLOG SUBFAMILY C MEMBER 7"/>
    <property type="match status" value="1"/>
</dbReference>
<dbReference type="InterPro" id="IPR011990">
    <property type="entry name" value="TPR-like_helical_dom_sf"/>
</dbReference>
<feature type="coiled-coil region" evidence="1">
    <location>
        <begin position="291"/>
        <end position="339"/>
    </location>
</feature>